<feature type="transmembrane region" description="Helical" evidence="1">
    <location>
        <begin position="20"/>
        <end position="40"/>
    </location>
</feature>
<proteinExistence type="predicted"/>
<feature type="transmembrane region" description="Helical" evidence="1">
    <location>
        <begin position="76"/>
        <end position="96"/>
    </location>
</feature>
<organism evidence="2 3">
    <name type="scientific">Vreelandella rituensis</name>
    <dbReference type="NCBI Taxonomy" id="2282306"/>
    <lineage>
        <taxon>Bacteria</taxon>
        <taxon>Pseudomonadati</taxon>
        <taxon>Pseudomonadota</taxon>
        <taxon>Gammaproteobacteria</taxon>
        <taxon>Oceanospirillales</taxon>
        <taxon>Halomonadaceae</taxon>
        <taxon>Vreelandella</taxon>
    </lineage>
</organism>
<dbReference type="OrthoDB" id="7361737at2"/>
<evidence type="ECO:0000313" key="2">
    <source>
        <dbReference type="EMBL" id="RCV87565.1"/>
    </source>
</evidence>
<feature type="transmembrane region" description="Helical" evidence="1">
    <location>
        <begin position="47"/>
        <end position="70"/>
    </location>
</feature>
<dbReference type="EMBL" id="QPIJ01000049">
    <property type="protein sequence ID" value="RCV87565.1"/>
    <property type="molecule type" value="Genomic_DNA"/>
</dbReference>
<sequence>MQSVSFFDSVGEQIGEIIRAFVDFLVALFSNFFGAMDAFVDGLTRSLGINASFFSIAVLVIGLLIVFGGIRALLRGSVIGGVLRTLVGLVILSWLIP</sequence>
<accession>A0A368TS73</accession>
<protein>
    <submittedName>
        <fullName evidence="2">Uncharacterized protein</fullName>
    </submittedName>
</protein>
<comment type="caution">
    <text evidence="2">The sequence shown here is derived from an EMBL/GenBank/DDBJ whole genome shotgun (WGS) entry which is preliminary data.</text>
</comment>
<keyword evidence="1" id="KW-0472">Membrane</keyword>
<reference evidence="2 3" key="1">
    <citation type="submission" date="2018-07" db="EMBL/GenBank/DDBJ databases">
        <title>Halomonas rutogse sp. nov., isolated from Lake TangqianCo on Tibetan Plateau.</title>
        <authorList>
            <person name="Lu H."/>
            <person name="Xing P."/>
            <person name="Wu Q."/>
        </authorList>
    </citation>
    <scope>NUCLEOTIDE SEQUENCE [LARGE SCALE GENOMIC DNA]</scope>
    <source>
        <strain evidence="2 3">TQ8S</strain>
    </source>
</reference>
<name>A0A368TS73_9GAMM</name>
<dbReference type="AlphaFoldDB" id="A0A368TS73"/>
<dbReference type="RefSeq" id="WP_114488011.1">
    <property type="nucleotide sequence ID" value="NZ_CBCSHM010000050.1"/>
</dbReference>
<evidence type="ECO:0000313" key="3">
    <source>
        <dbReference type="Proteomes" id="UP000253204"/>
    </source>
</evidence>
<keyword evidence="1" id="KW-1133">Transmembrane helix</keyword>
<dbReference type="Proteomes" id="UP000253204">
    <property type="component" value="Unassembled WGS sequence"/>
</dbReference>
<gene>
    <name evidence="2" type="ORF">DU506_16535</name>
</gene>
<keyword evidence="3" id="KW-1185">Reference proteome</keyword>
<keyword evidence="1" id="KW-0812">Transmembrane</keyword>
<evidence type="ECO:0000256" key="1">
    <source>
        <dbReference type="SAM" id="Phobius"/>
    </source>
</evidence>